<dbReference type="NCBIfam" id="TIGR00977">
    <property type="entry name" value="citramal_synth"/>
    <property type="match status" value="1"/>
</dbReference>
<evidence type="ECO:0000256" key="3">
    <source>
        <dbReference type="ARBA" id="ARBA00022605"/>
    </source>
</evidence>
<evidence type="ECO:0000256" key="2">
    <source>
        <dbReference type="ARBA" id="ARBA00006154"/>
    </source>
</evidence>
<keyword evidence="5 9" id="KW-0808">Transferase</keyword>
<dbReference type="KEGG" id="aagg:ETAA8_61300"/>
<sequence length="523" mass="57036">MRTIQIYDTTLRDGTQGEGVSLSLEDKLLITRRLDEFGIDFIEGGYPLSNPKDAEYFHRVRDLKLNHAKVCAFGMTRRKGIAAKDDPGMQALVNSQAPVCTVVGKTSDFHVTEILRVSLQENLDMIRDSLSFLKSQGREVFYDAEHFFDGFAANPQYALSTIRTAAEAGASVIILCDTNGGTMPDAIAERARQALEVLAPLGAKVGIHCHNDCELAVANSLAAVDAGASQVQGTMNGFGERCGNADLITVIANLCLKKKYAALRQDSLEHLTELSRFVYEVANQHHRNNQPFVGQSAFAHKGGMHVHAIARATSSYEHIDPALVGNERRILVSELSGRSNIAALTAKHKLDDNRGLMDAILQRVCDLEAVGYQFEAAEASFDLLVRKVAGTFQPHFERLKYHVAVSAEGMSGEPVTEATVKVRVGETNLHEVAEGDGPVNALDAALRKALNGTFAGLQEMRLIDYKVRVVNGEAGTAAKIRVIIESTDGHDVWGTIGVSENIIEASWLALVDAIEYKLFKDEM</sequence>
<dbReference type="SMART" id="SM00917">
    <property type="entry name" value="LeuA_dimer"/>
    <property type="match status" value="1"/>
</dbReference>
<dbReference type="GO" id="GO:0009098">
    <property type="term" value="P:L-leucine biosynthetic process"/>
    <property type="evidence" value="ECO:0007669"/>
    <property type="project" value="InterPro"/>
</dbReference>
<organism evidence="11 12">
    <name type="scientific">Anatilimnocola aggregata</name>
    <dbReference type="NCBI Taxonomy" id="2528021"/>
    <lineage>
        <taxon>Bacteria</taxon>
        <taxon>Pseudomonadati</taxon>
        <taxon>Planctomycetota</taxon>
        <taxon>Planctomycetia</taxon>
        <taxon>Pirellulales</taxon>
        <taxon>Pirellulaceae</taxon>
        <taxon>Anatilimnocola</taxon>
    </lineage>
</organism>
<dbReference type="PANTHER" id="PTHR43538:SF1">
    <property type="entry name" value="(R)-CITRAMALATE SYNTHASE"/>
    <property type="match status" value="1"/>
</dbReference>
<evidence type="ECO:0000256" key="1">
    <source>
        <dbReference type="ARBA" id="ARBA00004743"/>
    </source>
</evidence>
<keyword evidence="11" id="KW-0012">Acyltransferase</keyword>
<dbReference type="InterPro" id="IPR002034">
    <property type="entry name" value="AIPM/Hcit_synth_CS"/>
</dbReference>
<dbReference type="InterPro" id="IPR013709">
    <property type="entry name" value="2-isopropylmalate_synth_dimer"/>
</dbReference>
<evidence type="ECO:0000256" key="8">
    <source>
        <dbReference type="NCBIfam" id="TIGR00977"/>
    </source>
</evidence>
<keyword evidence="4" id="KW-0412">Isoleucine biosynthesis</keyword>
<dbReference type="Pfam" id="PF08502">
    <property type="entry name" value="LeuA_dimer"/>
    <property type="match status" value="1"/>
</dbReference>
<dbReference type="GO" id="GO:0009097">
    <property type="term" value="P:isoleucine biosynthetic process"/>
    <property type="evidence" value="ECO:0007669"/>
    <property type="project" value="UniProtKB-UniRule"/>
</dbReference>
<keyword evidence="6" id="KW-0100">Branched-chain amino acid biosynthesis</keyword>
<dbReference type="Pfam" id="PF00682">
    <property type="entry name" value="HMGL-like"/>
    <property type="match status" value="1"/>
</dbReference>
<dbReference type="UniPathway" id="UPA00047">
    <property type="reaction ID" value="UER00066"/>
</dbReference>
<dbReference type="EMBL" id="CP036274">
    <property type="protein sequence ID" value="QDU30977.1"/>
    <property type="molecule type" value="Genomic_DNA"/>
</dbReference>
<dbReference type="InterPro" id="IPR005675">
    <property type="entry name" value="Citramal_synthase"/>
</dbReference>
<dbReference type="OrthoDB" id="9804858at2"/>
<dbReference type="CDD" id="cd07941">
    <property type="entry name" value="DRE_TIM_LeuA3"/>
    <property type="match status" value="1"/>
</dbReference>
<dbReference type="Gene3D" id="3.30.160.270">
    <property type="match status" value="1"/>
</dbReference>
<evidence type="ECO:0000313" key="11">
    <source>
        <dbReference type="EMBL" id="QDU30977.1"/>
    </source>
</evidence>
<dbReference type="InterPro" id="IPR000891">
    <property type="entry name" value="PYR_CT"/>
</dbReference>
<evidence type="ECO:0000259" key="10">
    <source>
        <dbReference type="PROSITE" id="PS50991"/>
    </source>
</evidence>
<dbReference type="PROSITE" id="PS00815">
    <property type="entry name" value="AIPM_HOMOCIT_SYNTH_1"/>
    <property type="match status" value="1"/>
</dbReference>
<evidence type="ECO:0000256" key="4">
    <source>
        <dbReference type="ARBA" id="ARBA00022624"/>
    </source>
</evidence>
<comment type="similarity">
    <text evidence="2 9">Belongs to the alpha-IPM synthase/homocitrate synthase family.</text>
</comment>
<dbReference type="SUPFAM" id="SSF51569">
    <property type="entry name" value="Aldolase"/>
    <property type="match status" value="1"/>
</dbReference>
<dbReference type="InterPro" id="IPR013785">
    <property type="entry name" value="Aldolase_TIM"/>
</dbReference>
<dbReference type="GO" id="GO:0043714">
    <property type="term" value="F:(R)-citramalate synthase activity"/>
    <property type="evidence" value="ECO:0007669"/>
    <property type="project" value="UniProtKB-UniRule"/>
</dbReference>
<feature type="domain" description="Pyruvate carboxyltransferase" evidence="10">
    <location>
        <begin position="4"/>
        <end position="278"/>
    </location>
</feature>
<dbReference type="GO" id="GO:0003852">
    <property type="term" value="F:2-isopropylmalate synthase activity"/>
    <property type="evidence" value="ECO:0007669"/>
    <property type="project" value="InterPro"/>
</dbReference>
<protein>
    <recommendedName>
        <fullName evidence="8">Citramalate synthase</fullName>
        <ecNumber evidence="8">2.3.3.21</ecNumber>
    </recommendedName>
</protein>
<dbReference type="EC" id="2.3.3.21" evidence="8"/>
<dbReference type="Proteomes" id="UP000315017">
    <property type="component" value="Chromosome"/>
</dbReference>
<name>A0A517YL67_9BACT</name>
<dbReference type="RefSeq" id="WP_145097362.1">
    <property type="nucleotide sequence ID" value="NZ_CP036274.1"/>
</dbReference>
<reference evidence="11 12" key="1">
    <citation type="submission" date="2019-02" db="EMBL/GenBank/DDBJ databases">
        <title>Deep-cultivation of Planctomycetes and their phenomic and genomic characterization uncovers novel biology.</title>
        <authorList>
            <person name="Wiegand S."/>
            <person name="Jogler M."/>
            <person name="Boedeker C."/>
            <person name="Pinto D."/>
            <person name="Vollmers J."/>
            <person name="Rivas-Marin E."/>
            <person name="Kohn T."/>
            <person name="Peeters S.H."/>
            <person name="Heuer A."/>
            <person name="Rast P."/>
            <person name="Oberbeckmann S."/>
            <person name="Bunk B."/>
            <person name="Jeske O."/>
            <person name="Meyerdierks A."/>
            <person name="Storesund J.E."/>
            <person name="Kallscheuer N."/>
            <person name="Luecker S."/>
            <person name="Lage O.M."/>
            <person name="Pohl T."/>
            <person name="Merkel B.J."/>
            <person name="Hornburger P."/>
            <person name="Mueller R.-W."/>
            <person name="Bruemmer F."/>
            <person name="Labrenz M."/>
            <person name="Spormann A.M."/>
            <person name="Op den Camp H."/>
            <person name="Overmann J."/>
            <person name="Amann R."/>
            <person name="Jetten M.S.M."/>
            <person name="Mascher T."/>
            <person name="Medema M.H."/>
            <person name="Devos D.P."/>
            <person name="Kaster A.-K."/>
            <person name="Ovreas L."/>
            <person name="Rohde M."/>
            <person name="Galperin M.Y."/>
            <person name="Jogler C."/>
        </authorList>
    </citation>
    <scope>NUCLEOTIDE SEQUENCE [LARGE SCALE GENOMIC DNA]</scope>
    <source>
        <strain evidence="11 12">ETA_A8</strain>
    </source>
</reference>
<dbReference type="Pfam" id="PF22617">
    <property type="entry name" value="HCS_D2"/>
    <property type="match status" value="1"/>
</dbReference>
<evidence type="ECO:0000313" key="12">
    <source>
        <dbReference type="Proteomes" id="UP000315017"/>
    </source>
</evidence>
<keyword evidence="3" id="KW-0028">Amino-acid biosynthesis</keyword>
<comment type="pathway">
    <text evidence="1">Amino-acid biosynthesis; L-isoleucine biosynthesis; 2-oxobutanoate from pyruvate: step 1/3.</text>
</comment>
<comment type="catalytic activity">
    <reaction evidence="7">
        <text>pyruvate + acetyl-CoA + H2O = (3R)-citramalate + CoA + H(+)</text>
        <dbReference type="Rhea" id="RHEA:19045"/>
        <dbReference type="ChEBI" id="CHEBI:15361"/>
        <dbReference type="ChEBI" id="CHEBI:15377"/>
        <dbReference type="ChEBI" id="CHEBI:15378"/>
        <dbReference type="ChEBI" id="CHEBI:30934"/>
        <dbReference type="ChEBI" id="CHEBI:57287"/>
        <dbReference type="ChEBI" id="CHEBI:57288"/>
        <dbReference type="EC" id="2.3.3.21"/>
    </reaction>
</comment>
<dbReference type="Gene3D" id="1.10.238.260">
    <property type="match status" value="1"/>
</dbReference>
<accession>A0A517YL67</accession>
<dbReference type="PANTHER" id="PTHR43538">
    <property type="entry name" value="ALPHA-IPM SYNTHASE/HOMOCITRATE SYNTHASE"/>
    <property type="match status" value="1"/>
</dbReference>
<evidence type="ECO:0000256" key="5">
    <source>
        <dbReference type="ARBA" id="ARBA00022679"/>
    </source>
</evidence>
<evidence type="ECO:0000256" key="7">
    <source>
        <dbReference type="ARBA" id="ARBA00048263"/>
    </source>
</evidence>
<dbReference type="Gene3D" id="3.20.20.70">
    <property type="entry name" value="Aldolase class I"/>
    <property type="match status" value="1"/>
</dbReference>
<dbReference type="InterPro" id="IPR036230">
    <property type="entry name" value="LeuA_allosteric_dom_sf"/>
</dbReference>
<proteinExistence type="inferred from homology"/>
<evidence type="ECO:0000256" key="9">
    <source>
        <dbReference type="RuleBase" id="RU003523"/>
    </source>
</evidence>
<keyword evidence="12" id="KW-1185">Reference proteome</keyword>
<dbReference type="AlphaFoldDB" id="A0A517YL67"/>
<dbReference type="InterPro" id="IPR054691">
    <property type="entry name" value="LeuA/HCS_post-cat"/>
</dbReference>
<gene>
    <name evidence="11" type="primary">leuA_2</name>
    <name evidence="11" type="ORF">ETAA8_61300</name>
</gene>
<evidence type="ECO:0000256" key="6">
    <source>
        <dbReference type="ARBA" id="ARBA00023304"/>
    </source>
</evidence>
<dbReference type="PROSITE" id="PS50991">
    <property type="entry name" value="PYR_CT"/>
    <property type="match status" value="1"/>
</dbReference>
<dbReference type="SUPFAM" id="SSF110921">
    <property type="entry name" value="2-isopropylmalate synthase LeuA, allosteric (dimerisation) domain"/>
    <property type="match status" value="1"/>
</dbReference>